<keyword evidence="3 4" id="KW-0326">Glycosidase</keyword>
<sequence>MNSHSSVKNIIWAMVMVMLALLTACSESQFVEFKNEGNPLIRHIFTADPSARVFDDTLYLYTSHDRSDTDHQAHFDMTDWHVFSTKDLNTWTDHGAFFNLDDISWATKQAWAPDAIKRNGKYYFYYPVEQAKIGVAVSNSPTSGFIDPLGKPLVDKTGNEQVVGQEPIDPAMLIDDDGQAYMYFGCRSPRVVKLKDNMIELDGDIEPVQINGIEQYTEKTGGGWYGEGPWVFKRGKYYYYMYSNGWEKNTTLVYAMATNPLGPFDYVGEVMTPVGAGTSHGSITEFNDKWYVFYHSRVLSHSAKQRSVHFDEIGFDDEGKIIPLVYQAPNLNPETKL</sequence>
<dbReference type="InterPro" id="IPR006710">
    <property type="entry name" value="Glyco_hydro_43"/>
</dbReference>
<proteinExistence type="inferred from homology"/>
<dbReference type="PANTHER" id="PTHR43772:SF5">
    <property type="entry name" value="BETA-1,4-XYLOSIDASE (EUROFUNG)"/>
    <property type="match status" value="1"/>
</dbReference>
<keyword evidence="2 4" id="KW-0378">Hydrolase</keyword>
<name>A0ABY9TKC4_9GAMM</name>
<dbReference type="RefSeq" id="WP_348388305.1">
    <property type="nucleotide sequence ID" value="NZ_CP134146.1"/>
</dbReference>
<gene>
    <name evidence="5" type="ORF">RI845_03145</name>
</gene>
<organism evidence="5 6">
    <name type="scientific">Thalassotalea nanhaiensis</name>
    <dbReference type="NCBI Taxonomy" id="3065648"/>
    <lineage>
        <taxon>Bacteria</taxon>
        <taxon>Pseudomonadati</taxon>
        <taxon>Pseudomonadota</taxon>
        <taxon>Gammaproteobacteria</taxon>
        <taxon>Alteromonadales</taxon>
        <taxon>Colwelliaceae</taxon>
        <taxon>Thalassotalea</taxon>
    </lineage>
</organism>
<protein>
    <submittedName>
        <fullName evidence="5">Family 43 glycosylhydrolase</fullName>
    </submittedName>
</protein>
<evidence type="ECO:0000256" key="4">
    <source>
        <dbReference type="RuleBase" id="RU361187"/>
    </source>
</evidence>
<dbReference type="Pfam" id="PF04616">
    <property type="entry name" value="Glyco_hydro_43"/>
    <property type="match status" value="1"/>
</dbReference>
<dbReference type="EMBL" id="CP134146">
    <property type="protein sequence ID" value="WNC69161.1"/>
    <property type="molecule type" value="Genomic_DNA"/>
</dbReference>
<keyword evidence="6" id="KW-1185">Reference proteome</keyword>
<evidence type="ECO:0000313" key="6">
    <source>
        <dbReference type="Proteomes" id="UP001248581"/>
    </source>
</evidence>
<evidence type="ECO:0000256" key="1">
    <source>
        <dbReference type="ARBA" id="ARBA00009865"/>
    </source>
</evidence>
<dbReference type="Proteomes" id="UP001248581">
    <property type="component" value="Chromosome"/>
</dbReference>
<comment type="similarity">
    <text evidence="1 4">Belongs to the glycosyl hydrolase 43 family.</text>
</comment>
<dbReference type="Gene3D" id="2.115.10.20">
    <property type="entry name" value="Glycosyl hydrolase domain, family 43"/>
    <property type="match status" value="1"/>
</dbReference>
<dbReference type="InterPro" id="IPR052176">
    <property type="entry name" value="Glycosyl_Hydrlase_43_Enz"/>
</dbReference>
<dbReference type="CDD" id="cd08990">
    <property type="entry name" value="GH43_AXH_like"/>
    <property type="match status" value="1"/>
</dbReference>
<accession>A0ABY9TKC4</accession>
<dbReference type="InterPro" id="IPR023296">
    <property type="entry name" value="Glyco_hydro_beta-prop_sf"/>
</dbReference>
<dbReference type="SUPFAM" id="SSF75005">
    <property type="entry name" value="Arabinanase/levansucrase/invertase"/>
    <property type="match status" value="1"/>
</dbReference>
<evidence type="ECO:0000256" key="3">
    <source>
        <dbReference type="ARBA" id="ARBA00023295"/>
    </source>
</evidence>
<dbReference type="PANTHER" id="PTHR43772">
    <property type="entry name" value="ENDO-1,4-BETA-XYLANASE"/>
    <property type="match status" value="1"/>
</dbReference>
<evidence type="ECO:0000313" key="5">
    <source>
        <dbReference type="EMBL" id="WNC69161.1"/>
    </source>
</evidence>
<reference evidence="6" key="1">
    <citation type="submission" date="2023-09" db="EMBL/GenBank/DDBJ databases">
        <authorList>
            <person name="Li S."/>
            <person name="Li X."/>
            <person name="Zhang C."/>
            <person name="Zhao Z."/>
        </authorList>
    </citation>
    <scope>NUCLEOTIDE SEQUENCE [LARGE SCALE GENOMIC DNA]</scope>
    <source>
        <strain evidence="6">SQ345</strain>
    </source>
</reference>
<evidence type="ECO:0000256" key="2">
    <source>
        <dbReference type="ARBA" id="ARBA00022801"/>
    </source>
</evidence>